<feature type="compositionally biased region" description="Low complexity" evidence="1">
    <location>
        <begin position="295"/>
        <end position="310"/>
    </location>
</feature>
<protein>
    <recommendedName>
        <fullName evidence="3">DUF6777 domain-containing protein</fullName>
    </recommendedName>
</protein>
<evidence type="ECO:0000259" key="3">
    <source>
        <dbReference type="Pfam" id="PF20568"/>
    </source>
</evidence>
<keyword evidence="5" id="KW-1185">Reference proteome</keyword>
<evidence type="ECO:0000313" key="4">
    <source>
        <dbReference type="EMBL" id="MCS0637404.1"/>
    </source>
</evidence>
<dbReference type="RefSeq" id="WP_258788658.1">
    <property type="nucleotide sequence ID" value="NZ_JANUGQ010000014.1"/>
</dbReference>
<proteinExistence type="predicted"/>
<dbReference type="PROSITE" id="PS51257">
    <property type="entry name" value="PROKAR_LIPOPROTEIN"/>
    <property type="match status" value="1"/>
</dbReference>
<feature type="region of interest" description="Disordered" evidence="1">
    <location>
        <begin position="60"/>
        <end position="96"/>
    </location>
</feature>
<accession>A0ABT2CJ16</accession>
<feature type="signal peptide" evidence="2">
    <location>
        <begin position="1"/>
        <end position="26"/>
    </location>
</feature>
<feature type="compositionally biased region" description="Low complexity" evidence="1">
    <location>
        <begin position="384"/>
        <end position="396"/>
    </location>
</feature>
<dbReference type="Proteomes" id="UP001431313">
    <property type="component" value="Unassembled WGS sequence"/>
</dbReference>
<feature type="compositionally biased region" description="Low complexity" evidence="1">
    <location>
        <begin position="356"/>
        <end position="367"/>
    </location>
</feature>
<dbReference type="Pfam" id="PF20568">
    <property type="entry name" value="DUF6777"/>
    <property type="match status" value="1"/>
</dbReference>
<comment type="caution">
    <text evidence="4">The sequence shown here is derived from an EMBL/GenBank/DDBJ whole genome shotgun (WGS) entry which is preliminary data.</text>
</comment>
<reference evidence="4" key="1">
    <citation type="submission" date="2022-08" db="EMBL/GenBank/DDBJ databases">
        <authorList>
            <person name="Somphong A."/>
            <person name="Phongsopitanun W."/>
        </authorList>
    </citation>
    <scope>NUCLEOTIDE SEQUENCE</scope>
    <source>
        <strain evidence="4">LP05-1</strain>
    </source>
</reference>
<feature type="chain" id="PRO_5045956679" description="DUF6777 domain-containing protein" evidence="2">
    <location>
        <begin position="27"/>
        <end position="420"/>
    </location>
</feature>
<evidence type="ECO:0000256" key="2">
    <source>
        <dbReference type="SAM" id="SignalP"/>
    </source>
</evidence>
<organism evidence="4 5">
    <name type="scientific">Streptomyces pyxinae</name>
    <dbReference type="NCBI Taxonomy" id="2970734"/>
    <lineage>
        <taxon>Bacteria</taxon>
        <taxon>Bacillati</taxon>
        <taxon>Actinomycetota</taxon>
        <taxon>Actinomycetes</taxon>
        <taxon>Kitasatosporales</taxon>
        <taxon>Streptomycetaceae</taxon>
        <taxon>Streptomyces</taxon>
    </lineage>
</organism>
<name>A0ABT2CJ16_9ACTN</name>
<keyword evidence="2" id="KW-0732">Signal</keyword>
<feature type="domain" description="DUF6777" evidence="3">
    <location>
        <begin position="94"/>
        <end position="254"/>
    </location>
</feature>
<feature type="compositionally biased region" description="Low complexity" evidence="1">
    <location>
        <begin position="62"/>
        <end position="72"/>
    </location>
</feature>
<feature type="compositionally biased region" description="Gly residues" evidence="1">
    <location>
        <begin position="397"/>
        <end position="408"/>
    </location>
</feature>
<evidence type="ECO:0000313" key="5">
    <source>
        <dbReference type="Proteomes" id="UP001431313"/>
    </source>
</evidence>
<feature type="region of interest" description="Disordered" evidence="1">
    <location>
        <begin position="253"/>
        <end position="420"/>
    </location>
</feature>
<feature type="compositionally biased region" description="Low complexity" evidence="1">
    <location>
        <begin position="80"/>
        <end position="93"/>
    </location>
</feature>
<dbReference type="InterPro" id="IPR046704">
    <property type="entry name" value="DUF6777"/>
</dbReference>
<gene>
    <name evidence="4" type="ORF">NX801_17385</name>
</gene>
<sequence>MRSPTRRRRYRVPAVLAVVLAGLLSAGCGSEAEQGTAGTERVAAGKELYLQAADVPGPDPFTSSTAVAAPAPRAVPPRAPAGTAPADGTTSGPDVSGATPGLYGGTRGAASCDLARQTRLLTEDQAKARAFAQAAGVAPAGLAGWLRGLTAVTLRADARVTSHGYRDGAAFPFHAVLQSGTAVLVDQYGAPRVRCACGNPLRQPSGGGGAVERGKRWEGYRPDRVITVAPTQQMIDNLIIADTAANTWIERRTGTSGDQDKQPATAPPGSPSDRDVAESSVAPVPVPTRPGADEPAGSGATAPGSAVPAPDAGGSTGADPVPQDPAPEPDAGSGAVPGEPEGGGGMEPDSPEPDDPGAQAPDAQDPEFAVPGISGGDVPEPDAESGGADGSSSAGPGPDGGGAPGAPGEGEDAGAVVIEG</sequence>
<dbReference type="EMBL" id="JANUGQ010000014">
    <property type="protein sequence ID" value="MCS0637404.1"/>
    <property type="molecule type" value="Genomic_DNA"/>
</dbReference>
<evidence type="ECO:0000256" key="1">
    <source>
        <dbReference type="SAM" id="MobiDB-lite"/>
    </source>
</evidence>